<accession>A0A0C1L6R7</accession>
<dbReference type="OrthoDB" id="9759736at2"/>
<comment type="catalytic activity">
    <reaction evidence="10 11">
        <text>NAD(+) + (deoxyribonucleotide)n-3'-hydroxyl + 5'-phospho-(deoxyribonucleotide)m = (deoxyribonucleotide)n+m + AMP + beta-nicotinamide D-nucleotide.</text>
        <dbReference type="EC" id="6.5.1.2"/>
    </reaction>
</comment>
<evidence type="ECO:0000256" key="4">
    <source>
        <dbReference type="ARBA" id="ARBA00022723"/>
    </source>
</evidence>
<name>A0A0C1L6R7_9BACT</name>
<feature type="binding site" evidence="11">
    <location>
        <position position="156"/>
    </location>
    <ligand>
        <name>NAD(+)</name>
        <dbReference type="ChEBI" id="CHEBI:57540"/>
    </ligand>
</feature>
<dbReference type="InterPro" id="IPR013839">
    <property type="entry name" value="DNAligase_adenylation"/>
</dbReference>
<dbReference type="SUPFAM" id="SSF50249">
    <property type="entry name" value="Nucleic acid-binding proteins"/>
    <property type="match status" value="1"/>
</dbReference>
<dbReference type="InterPro" id="IPR004150">
    <property type="entry name" value="NAD_DNA_ligase_OB"/>
</dbReference>
<dbReference type="PIRSF" id="PIRSF001604">
    <property type="entry name" value="LigA"/>
    <property type="match status" value="1"/>
</dbReference>
<dbReference type="GO" id="GO:0046872">
    <property type="term" value="F:metal ion binding"/>
    <property type="evidence" value="ECO:0007669"/>
    <property type="project" value="UniProtKB-KW"/>
</dbReference>
<dbReference type="CDD" id="cd17748">
    <property type="entry name" value="BRCT_DNA_ligase_like"/>
    <property type="match status" value="1"/>
</dbReference>
<dbReference type="InterPro" id="IPR004149">
    <property type="entry name" value="Znf_DNAligase_C4"/>
</dbReference>
<dbReference type="EMBL" id="JSVC01000008">
    <property type="protein sequence ID" value="KIC95211.1"/>
    <property type="molecule type" value="Genomic_DNA"/>
</dbReference>
<protein>
    <recommendedName>
        <fullName evidence="11">DNA ligase</fullName>
        <ecNumber evidence="11">6.5.1.2</ecNumber>
    </recommendedName>
    <alternativeName>
        <fullName evidence="11">Polydeoxyribonucleotide synthase [NAD(+)]</fullName>
    </alternativeName>
</protein>
<reference evidence="13 14" key="1">
    <citation type="submission" date="2014-11" db="EMBL/GenBank/DDBJ databases">
        <title>Genome sequence of Flavihumibacter solisilvae 3-3.</title>
        <authorList>
            <person name="Zhou G."/>
            <person name="Li M."/>
            <person name="Wang G."/>
        </authorList>
    </citation>
    <scope>NUCLEOTIDE SEQUENCE [LARGE SCALE GENOMIC DNA]</scope>
    <source>
        <strain evidence="13 14">3-3</strain>
    </source>
</reference>
<dbReference type="Proteomes" id="UP000031408">
    <property type="component" value="Unassembled WGS sequence"/>
</dbReference>
<keyword evidence="14" id="KW-1185">Reference proteome</keyword>
<keyword evidence="9 11" id="KW-0234">DNA repair</keyword>
<keyword evidence="8 11" id="KW-0520">NAD</keyword>
<dbReference type="InterPro" id="IPR018239">
    <property type="entry name" value="DNA_ligase_AS"/>
</dbReference>
<dbReference type="AlphaFoldDB" id="A0A0C1L6R7"/>
<dbReference type="PROSITE" id="PS50172">
    <property type="entry name" value="BRCT"/>
    <property type="match status" value="1"/>
</dbReference>
<feature type="binding site" evidence="11">
    <location>
        <position position="434"/>
    </location>
    <ligand>
        <name>Zn(2+)</name>
        <dbReference type="ChEBI" id="CHEBI:29105"/>
    </ligand>
</feature>
<dbReference type="Gene3D" id="1.10.287.610">
    <property type="entry name" value="Helix hairpin bin"/>
    <property type="match status" value="1"/>
</dbReference>
<keyword evidence="7 11" id="KW-0460">Magnesium</keyword>
<dbReference type="GO" id="GO:0006281">
    <property type="term" value="P:DNA repair"/>
    <property type="evidence" value="ECO:0007669"/>
    <property type="project" value="UniProtKB-KW"/>
</dbReference>
<feature type="binding site" evidence="11">
    <location>
        <begin position="53"/>
        <end position="57"/>
    </location>
    <ligand>
        <name>NAD(+)</name>
        <dbReference type="ChEBI" id="CHEBI:57540"/>
    </ligand>
</feature>
<comment type="caution">
    <text evidence="11">Lacks conserved residue(s) required for the propagation of feature annotation.</text>
</comment>
<dbReference type="Pfam" id="PF12826">
    <property type="entry name" value="HHH_2"/>
    <property type="match status" value="1"/>
</dbReference>
<dbReference type="GO" id="GO:0003911">
    <property type="term" value="F:DNA ligase (NAD+) activity"/>
    <property type="evidence" value="ECO:0007669"/>
    <property type="project" value="UniProtKB-UniRule"/>
</dbReference>
<dbReference type="SMART" id="SM00532">
    <property type="entry name" value="LIGANc"/>
    <property type="match status" value="1"/>
</dbReference>
<dbReference type="InterPro" id="IPR001679">
    <property type="entry name" value="DNA_ligase"/>
</dbReference>
<evidence type="ECO:0000256" key="10">
    <source>
        <dbReference type="ARBA" id="ARBA00034005"/>
    </source>
</evidence>
<dbReference type="PROSITE" id="PS01055">
    <property type="entry name" value="DNA_LIGASE_N1"/>
    <property type="match status" value="1"/>
</dbReference>
<dbReference type="SUPFAM" id="SSF47781">
    <property type="entry name" value="RuvA domain 2-like"/>
    <property type="match status" value="1"/>
</dbReference>
<dbReference type="GO" id="GO:0006260">
    <property type="term" value="P:DNA replication"/>
    <property type="evidence" value="ECO:0007669"/>
    <property type="project" value="UniProtKB-KW"/>
</dbReference>
<dbReference type="NCBIfam" id="TIGR00575">
    <property type="entry name" value="dnlj"/>
    <property type="match status" value="1"/>
</dbReference>
<dbReference type="CDD" id="cd00114">
    <property type="entry name" value="LIGANc"/>
    <property type="match status" value="1"/>
</dbReference>
<keyword evidence="3 11" id="KW-0235">DNA replication</keyword>
<dbReference type="InterPro" id="IPR001357">
    <property type="entry name" value="BRCT_dom"/>
</dbReference>
<dbReference type="SUPFAM" id="SSF56091">
    <property type="entry name" value="DNA ligase/mRNA capping enzyme, catalytic domain"/>
    <property type="match status" value="1"/>
</dbReference>
<organism evidence="13 14">
    <name type="scientific">Flavihumibacter solisilvae</name>
    <dbReference type="NCBI Taxonomy" id="1349421"/>
    <lineage>
        <taxon>Bacteria</taxon>
        <taxon>Pseudomonadati</taxon>
        <taxon>Bacteroidota</taxon>
        <taxon>Chitinophagia</taxon>
        <taxon>Chitinophagales</taxon>
        <taxon>Chitinophagaceae</taxon>
        <taxon>Flavihumibacter</taxon>
    </lineage>
</organism>
<dbReference type="STRING" id="1349421.OI18_07895"/>
<gene>
    <name evidence="11" type="primary">ligA</name>
    <name evidence="13" type="ORF">OI18_07895</name>
</gene>
<evidence type="ECO:0000256" key="8">
    <source>
        <dbReference type="ARBA" id="ARBA00023027"/>
    </source>
</evidence>
<dbReference type="PANTHER" id="PTHR23389">
    <property type="entry name" value="CHROMOSOME TRANSMISSION FIDELITY FACTOR 18"/>
    <property type="match status" value="1"/>
</dbReference>
<dbReference type="InterPro" id="IPR036420">
    <property type="entry name" value="BRCT_dom_sf"/>
</dbReference>
<dbReference type="GO" id="GO:0005829">
    <property type="term" value="C:cytosol"/>
    <property type="evidence" value="ECO:0007669"/>
    <property type="project" value="TreeGrafter"/>
</dbReference>
<feature type="domain" description="BRCT" evidence="12">
    <location>
        <begin position="621"/>
        <end position="696"/>
    </location>
</feature>
<dbReference type="Pfam" id="PF03120">
    <property type="entry name" value="OB_DNA_ligase"/>
    <property type="match status" value="1"/>
</dbReference>
<comment type="function">
    <text evidence="1 11">DNA ligase that catalyzes the formation of phosphodiester linkages between 5'-phosphoryl and 3'-hydroxyl groups in double-stranded DNA using NAD as a coenzyme and as the energy source for the reaction. It is essential for DNA replication and repair of damaged DNA.</text>
</comment>
<evidence type="ECO:0000256" key="7">
    <source>
        <dbReference type="ARBA" id="ARBA00022842"/>
    </source>
</evidence>
<dbReference type="Pfam" id="PF00533">
    <property type="entry name" value="BRCT"/>
    <property type="match status" value="1"/>
</dbReference>
<keyword evidence="5 11" id="KW-0227">DNA damage</keyword>
<dbReference type="SMART" id="SM00292">
    <property type="entry name" value="BRCT"/>
    <property type="match status" value="1"/>
</dbReference>
<comment type="caution">
    <text evidence="13">The sequence shown here is derived from an EMBL/GenBank/DDBJ whole genome shotgun (WGS) entry which is preliminary data.</text>
</comment>
<dbReference type="Gene3D" id="3.30.470.30">
    <property type="entry name" value="DNA ligase/mRNA capping enzyme"/>
    <property type="match status" value="1"/>
</dbReference>
<dbReference type="PANTHER" id="PTHR23389:SF9">
    <property type="entry name" value="DNA LIGASE"/>
    <property type="match status" value="1"/>
</dbReference>
<feature type="binding site" evidence="11">
    <location>
        <position position="194"/>
    </location>
    <ligand>
        <name>NAD(+)</name>
        <dbReference type="ChEBI" id="CHEBI:57540"/>
    </ligand>
</feature>
<feature type="binding site" evidence="11">
    <location>
        <begin position="102"/>
        <end position="103"/>
    </location>
    <ligand>
        <name>NAD(+)</name>
        <dbReference type="ChEBI" id="CHEBI:57540"/>
    </ligand>
</feature>
<dbReference type="InterPro" id="IPR013840">
    <property type="entry name" value="DNAligase_N"/>
</dbReference>
<dbReference type="FunFam" id="1.10.150.20:FF:000006">
    <property type="entry name" value="DNA ligase"/>
    <property type="match status" value="1"/>
</dbReference>
<dbReference type="Pfam" id="PF03119">
    <property type="entry name" value="DNA_ligase_ZBD"/>
    <property type="match status" value="1"/>
</dbReference>
<evidence type="ECO:0000256" key="5">
    <source>
        <dbReference type="ARBA" id="ARBA00022763"/>
    </source>
</evidence>
<evidence type="ECO:0000256" key="1">
    <source>
        <dbReference type="ARBA" id="ARBA00004067"/>
    </source>
</evidence>
<sequence length="696" mass="78059">MYTPQQTNELQQQTTKLLSLVTTLGVDDIEQLRNILRFHEYRYYVMDEPLVADYEYDQLFKALEKLEKTDPSLIRTDSPTQRVASGLTSAFPTVAHLVPMLSLDNSYNADDLRDWDRRVREGTKQKTVEYSVEPKFDGASISLIYENDLLVRGATRGDGVQGDDVTTNIRQIRSVPLSARFSSYDIQQIEIRGEVMLTKKNFKAFNDKLAEQNLPPLANPRNAASGSLRIKDPGEVKRRNLEAFLYHVSYHIDSGETNPALLTHSGTLEMLWQLGFRSPAKEKRVFSGIDEVIAWCSDYESGRDDLPYEIDGMVIKVNSIELQDMLGMTTHHPRWAIAYKFKARQATSRLRAVEFQVGRTGAITPVAKIDPVPIGGVTVGSISLFNEDVIKEKDLMIGDMVLVERAGDVIPYIVKSLPEARNGDEQPIVFPKDCPRCEKPLSRDPGEAVWRCTNIDCPAQVLERMIHFVSKDAMDIRSFGEANIRKFHEMGVLTDIPSIYRIPFERLRGLEGFGEKSISNLSSAIEQSKKQPLHRLIFALGIRYVGETTAKTLAQAINHLNDLGELSIEQLQQMEDIGVKVAGSIFQFFRNPANRQLIEDLESLGLNMSSDKREKLGGGSLSGQTFLFTGTLNRLKRNEAESMVEAQGGKLLSGVSSKLNYLVVGDDAGSKLEKAKKIPQIHIITEEEFLKLIGNG</sequence>
<dbReference type="Pfam" id="PF01653">
    <property type="entry name" value="DNA_ligase_aden"/>
    <property type="match status" value="1"/>
</dbReference>
<dbReference type="Gene3D" id="1.10.150.20">
    <property type="entry name" value="5' to 3' exonuclease, C-terminal subdomain"/>
    <property type="match status" value="2"/>
</dbReference>
<comment type="cofactor">
    <cofactor evidence="11">
        <name>Mg(2+)</name>
        <dbReference type="ChEBI" id="CHEBI:18420"/>
    </cofactor>
    <cofactor evidence="11">
        <name>Mn(2+)</name>
        <dbReference type="ChEBI" id="CHEBI:29035"/>
    </cofactor>
</comment>
<feature type="binding site" evidence="11">
    <location>
        <position position="316"/>
    </location>
    <ligand>
        <name>NAD(+)</name>
        <dbReference type="ChEBI" id="CHEBI:57540"/>
    </ligand>
</feature>
<dbReference type="Gene3D" id="6.20.10.30">
    <property type="match status" value="1"/>
</dbReference>
<keyword evidence="11" id="KW-0464">Manganese</keyword>
<evidence type="ECO:0000256" key="3">
    <source>
        <dbReference type="ARBA" id="ARBA00022705"/>
    </source>
</evidence>
<dbReference type="InterPro" id="IPR041663">
    <property type="entry name" value="DisA/LigA_HHH"/>
</dbReference>
<proteinExistence type="inferred from homology"/>
<dbReference type="NCBIfam" id="NF005932">
    <property type="entry name" value="PRK07956.1"/>
    <property type="match status" value="1"/>
</dbReference>
<feature type="binding site" evidence="11">
    <location>
        <position position="340"/>
    </location>
    <ligand>
        <name>NAD(+)</name>
        <dbReference type="ChEBI" id="CHEBI:57540"/>
    </ligand>
</feature>
<dbReference type="Gene3D" id="3.40.50.10190">
    <property type="entry name" value="BRCT domain"/>
    <property type="match status" value="1"/>
</dbReference>
<evidence type="ECO:0000256" key="9">
    <source>
        <dbReference type="ARBA" id="ARBA00023204"/>
    </source>
</evidence>
<keyword evidence="2 11" id="KW-0436">Ligase</keyword>
<evidence type="ECO:0000256" key="2">
    <source>
        <dbReference type="ARBA" id="ARBA00022598"/>
    </source>
</evidence>
<feature type="binding site" evidence="11">
    <location>
        <position position="437"/>
    </location>
    <ligand>
        <name>Zn(2+)</name>
        <dbReference type="ChEBI" id="CHEBI:29105"/>
    </ligand>
</feature>
<feature type="active site" description="N6-AMP-lysine intermediate" evidence="11">
    <location>
        <position position="135"/>
    </location>
</feature>
<evidence type="ECO:0000313" key="14">
    <source>
        <dbReference type="Proteomes" id="UP000031408"/>
    </source>
</evidence>
<feature type="binding site" evidence="11">
    <location>
        <position position="457"/>
    </location>
    <ligand>
        <name>Zn(2+)</name>
        <dbReference type="ChEBI" id="CHEBI:29105"/>
    </ligand>
</feature>
<dbReference type="Gene3D" id="2.40.50.140">
    <property type="entry name" value="Nucleic acid-binding proteins"/>
    <property type="match status" value="1"/>
</dbReference>
<keyword evidence="6 11" id="KW-0862">Zinc</keyword>
<evidence type="ECO:0000259" key="12">
    <source>
        <dbReference type="PROSITE" id="PS50172"/>
    </source>
</evidence>
<dbReference type="InterPro" id="IPR010994">
    <property type="entry name" value="RuvA_2-like"/>
</dbReference>
<dbReference type="HAMAP" id="MF_01588">
    <property type="entry name" value="DNA_ligase_A"/>
    <property type="match status" value="1"/>
</dbReference>
<dbReference type="InterPro" id="IPR012340">
    <property type="entry name" value="NA-bd_OB-fold"/>
</dbReference>
<keyword evidence="4 11" id="KW-0479">Metal-binding</keyword>
<dbReference type="SUPFAM" id="SSF52113">
    <property type="entry name" value="BRCT domain"/>
    <property type="match status" value="1"/>
</dbReference>
<dbReference type="RefSeq" id="WP_039138705.1">
    <property type="nucleotide sequence ID" value="NZ_JSVC01000008.1"/>
</dbReference>
<comment type="similarity">
    <text evidence="11">Belongs to the NAD-dependent DNA ligase family. LigA subfamily.</text>
</comment>
<feature type="binding site" evidence="11">
    <location>
        <position position="133"/>
    </location>
    <ligand>
        <name>NAD(+)</name>
        <dbReference type="ChEBI" id="CHEBI:57540"/>
    </ligand>
</feature>
<dbReference type="EC" id="6.5.1.2" evidence="11"/>
<evidence type="ECO:0000256" key="11">
    <source>
        <dbReference type="HAMAP-Rule" id="MF_01588"/>
    </source>
</evidence>
<evidence type="ECO:0000313" key="13">
    <source>
        <dbReference type="EMBL" id="KIC95211.1"/>
    </source>
</evidence>
<evidence type="ECO:0000256" key="6">
    <source>
        <dbReference type="ARBA" id="ARBA00022833"/>
    </source>
</evidence>